<dbReference type="EMBL" id="CH991545">
    <property type="protein sequence ID" value="EDQ91278.1"/>
    <property type="molecule type" value="Genomic_DNA"/>
</dbReference>
<dbReference type="PANTHER" id="PTHR43033">
    <property type="entry name" value="TRNA(ILE)-LYSIDINE SYNTHASE-RELATED"/>
    <property type="match status" value="1"/>
</dbReference>
<dbReference type="AlphaFoldDB" id="A9UTN5"/>
<dbReference type="GeneID" id="5889104"/>
<keyword evidence="2" id="KW-0436">Ligase</keyword>
<proteinExistence type="inferred from homology"/>
<name>A9UTN5_MONBE</name>
<dbReference type="HAMAP" id="MF_01161">
    <property type="entry name" value="tRNA_Ile_lys_synt"/>
    <property type="match status" value="1"/>
</dbReference>
<dbReference type="GO" id="GO:0008033">
    <property type="term" value="P:tRNA processing"/>
    <property type="evidence" value="ECO:0007669"/>
    <property type="project" value="UniProtKB-KW"/>
</dbReference>
<reference evidence="8 9" key="1">
    <citation type="journal article" date="2008" name="Nature">
        <title>The genome of the choanoflagellate Monosiga brevicollis and the origin of metazoans.</title>
        <authorList>
            <consortium name="JGI Sequencing"/>
            <person name="King N."/>
            <person name="Westbrook M.J."/>
            <person name="Young S.L."/>
            <person name="Kuo A."/>
            <person name="Abedin M."/>
            <person name="Chapman J."/>
            <person name="Fairclough S."/>
            <person name="Hellsten U."/>
            <person name="Isogai Y."/>
            <person name="Letunic I."/>
            <person name="Marr M."/>
            <person name="Pincus D."/>
            <person name="Putnam N."/>
            <person name="Rokas A."/>
            <person name="Wright K.J."/>
            <person name="Zuzow R."/>
            <person name="Dirks W."/>
            <person name="Good M."/>
            <person name="Goodstein D."/>
            <person name="Lemons D."/>
            <person name="Li W."/>
            <person name="Lyons J.B."/>
            <person name="Morris A."/>
            <person name="Nichols S."/>
            <person name="Richter D.J."/>
            <person name="Salamov A."/>
            <person name="Bork P."/>
            <person name="Lim W.A."/>
            <person name="Manning G."/>
            <person name="Miller W.T."/>
            <person name="McGinnis W."/>
            <person name="Shapiro H."/>
            <person name="Tjian R."/>
            <person name="Grigoriev I.V."/>
            <person name="Rokhsar D."/>
        </authorList>
    </citation>
    <scope>NUCLEOTIDE SEQUENCE [LARGE SCALE GENOMIC DNA]</scope>
    <source>
        <strain evidence="9">MX1 / ATCC 50154</strain>
    </source>
</reference>
<dbReference type="PANTHER" id="PTHR43033:SF1">
    <property type="entry name" value="TRNA(ILE)-LYSIDINE SYNTHASE-RELATED"/>
    <property type="match status" value="1"/>
</dbReference>
<comment type="catalytic activity">
    <reaction evidence="6">
        <text>cytidine(34) in tRNA(Ile2) + L-lysine + ATP = lysidine(34) in tRNA(Ile2) + AMP + diphosphate + H(+)</text>
        <dbReference type="Rhea" id="RHEA:43744"/>
        <dbReference type="Rhea" id="RHEA-COMP:10625"/>
        <dbReference type="Rhea" id="RHEA-COMP:10670"/>
        <dbReference type="ChEBI" id="CHEBI:15378"/>
        <dbReference type="ChEBI" id="CHEBI:30616"/>
        <dbReference type="ChEBI" id="CHEBI:32551"/>
        <dbReference type="ChEBI" id="CHEBI:33019"/>
        <dbReference type="ChEBI" id="CHEBI:82748"/>
        <dbReference type="ChEBI" id="CHEBI:83665"/>
        <dbReference type="ChEBI" id="CHEBI:456215"/>
        <dbReference type="EC" id="6.3.4.19"/>
    </reaction>
</comment>
<dbReference type="STRING" id="81824.A9UTN5"/>
<evidence type="ECO:0000256" key="6">
    <source>
        <dbReference type="ARBA" id="ARBA00048539"/>
    </source>
</evidence>
<keyword evidence="4" id="KW-0547">Nucleotide-binding</keyword>
<evidence type="ECO:0000256" key="3">
    <source>
        <dbReference type="ARBA" id="ARBA00022694"/>
    </source>
</evidence>
<accession>A9UTN5</accession>
<dbReference type="CDD" id="cd01992">
    <property type="entry name" value="TilS_N"/>
    <property type="match status" value="1"/>
</dbReference>
<dbReference type="InterPro" id="IPR012795">
    <property type="entry name" value="tRNA_Ile_lys_synt_N"/>
</dbReference>
<keyword evidence="3" id="KW-0819">tRNA processing</keyword>
<keyword evidence="9" id="KW-1185">Reference proteome</keyword>
<dbReference type="InterPro" id="IPR011063">
    <property type="entry name" value="TilS/TtcA_N"/>
</dbReference>
<dbReference type="GO" id="GO:0032267">
    <property type="term" value="F:tRNA(Ile)-lysidine synthase activity"/>
    <property type="evidence" value="ECO:0007669"/>
    <property type="project" value="UniProtKB-EC"/>
</dbReference>
<evidence type="ECO:0000256" key="5">
    <source>
        <dbReference type="ARBA" id="ARBA00022840"/>
    </source>
</evidence>
<feature type="domain" description="tRNA(Ile)-lysidine/2-thiocytidine synthase N-terminal" evidence="7">
    <location>
        <begin position="61"/>
        <end position="232"/>
    </location>
</feature>
<dbReference type="InterPro" id="IPR014729">
    <property type="entry name" value="Rossmann-like_a/b/a_fold"/>
</dbReference>
<dbReference type="GO" id="GO:0005524">
    <property type="term" value="F:ATP binding"/>
    <property type="evidence" value="ECO:0007669"/>
    <property type="project" value="UniProtKB-KW"/>
</dbReference>
<dbReference type="RefSeq" id="XP_001743700.1">
    <property type="nucleotide sequence ID" value="XM_001743648.1"/>
</dbReference>
<dbReference type="Gene3D" id="3.40.50.620">
    <property type="entry name" value="HUPs"/>
    <property type="match status" value="1"/>
</dbReference>
<dbReference type="Proteomes" id="UP000001357">
    <property type="component" value="Unassembled WGS sequence"/>
</dbReference>
<evidence type="ECO:0000259" key="7">
    <source>
        <dbReference type="Pfam" id="PF01171"/>
    </source>
</evidence>
<evidence type="ECO:0000256" key="2">
    <source>
        <dbReference type="ARBA" id="ARBA00022598"/>
    </source>
</evidence>
<organism evidence="8 9">
    <name type="scientific">Monosiga brevicollis</name>
    <name type="common">Choanoflagellate</name>
    <dbReference type="NCBI Taxonomy" id="81824"/>
    <lineage>
        <taxon>Eukaryota</taxon>
        <taxon>Choanoflagellata</taxon>
        <taxon>Craspedida</taxon>
        <taxon>Salpingoecidae</taxon>
        <taxon>Monosiga</taxon>
    </lineage>
</organism>
<evidence type="ECO:0000313" key="8">
    <source>
        <dbReference type="EMBL" id="EDQ91278.1"/>
    </source>
</evidence>
<dbReference type="InParanoid" id="A9UTN5"/>
<dbReference type="SUPFAM" id="SSF52402">
    <property type="entry name" value="Adenine nucleotide alpha hydrolases-like"/>
    <property type="match status" value="1"/>
</dbReference>
<dbReference type="KEGG" id="mbr:MONBRDRAFT_6374"/>
<evidence type="ECO:0000256" key="4">
    <source>
        <dbReference type="ARBA" id="ARBA00022741"/>
    </source>
</evidence>
<dbReference type="Pfam" id="PF01171">
    <property type="entry name" value="ATP_bind_3"/>
    <property type="match status" value="1"/>
</dbReference>
<protein>
    <recommendedName>
        <fullName evidence="1">tRNA(Ile)-lysidine synthetase</fullName>
        <ecNumber evidence="1">6.3.4.19</ecNumber>
    </recommendedName>
</protein>
<evidence type="ECO:0000256" key="1">
    <source>
        <dbReference type="ARBA" id="ARBA00013267"/>
    </source>
</evidence>
<dbReference type="EC" id="6.3.4.19" evidence="1"/>
<dbReference type="NCBIfam" id="TIGR02432">
    <property type="entry name" value="lysidine_TilS_N"/>
    <property type="match status" value="1"/>
</dbReference>
<evidence type="ECO:0000313" key="9">
    <source>
        <dbReference type="Proteomes" id="UP000001357"/>
    </source>
</evidence>
<gene>
    <name evidence="8" type="ORF">MONBRDRAFT_6374</name>
</gene>
<dbReference type="InterPro" id="IPR012094">
    <property type="entry name" value="tRNA_Ile_lys_synt"/>
</dbReference>
<keyword evidence="5" id="KW-0067">ATP-binding</keyword>
<sequence>MGGLDAVALRTGLARCGLQDARNLLVAVSGGPDRCEWDDATSMATCAMCWLIGHAPACICSMALVHALHQQQPGRVRAHLVDHRLRPESTDEAHQVMSELQRHSIVCGMSTLQWAAAPRSNTQALARTERYNALVAAAHQHGCQAILTAHHADDQVETILMRICNLSGLVGALGIRARAHWRSERHGLQAPLARPLLHLTKADLVQYCQTNDVRTVNDCSNDSDKYERNRLRFALAARQQQTPDTLGEMYALAENWTVLRLELEGEARELAQSALHHDVHPQIWSIESKLVARAPRAVQIVLITACLVAVSGGRQPDPRQVEALVSTLEQSQPVRGQVGVVSFERQGSNHALHLWRSPLRADFEPLTIQSPTPAAWYWDGRFRCHPALQATARPESAFRLVPLTARWQQHLSQQGAWHHLKSAIRACPPQLRGSQPLLLMQTSPLDSEWKPAGLPTLHPHELLAADYDPPPLPWL</sequence>